<proteinExistence type="predicted"/>
<keyword evidence="2" id="KW-1185">Reference proteome</keyword>
<evidence type="ECO:0000313" key="1">
    <source>
        <dbReference type="EMBL" id="KAF1997139.1"/>
    </source>
</evidence>
<sequence length="272" mass="31374">MATKRAARREFRMSTWLNLNDEPYTFSAYRAEMLSKAESLALSKAMRQRLPREIRDMIYACCLATSSEFDRPLHNFMKMRLQDPDAPPFSGGFSLPHFLIPEFVGSEAVQEAVEVHYRTKAMVFDKAMSFNISKGSAPPLSDALALDYFWTGHIPANLIRSLRFELLSQPESRRTNVRYDCFTRWLLSLLQLPQSILERISVEFRTWGKTPCIVYTLGVMADMFAQLRGVGVKVMVMVYGYNAQQKFGLTYTLDLPEKEQAAEWRKNIAHRM</sequence>
<gene>
    <name evidence="1" type="ORF">P154DRAFT_299516</name>
</gene>
<dbReference type="Proteomes" id="UP000799779">
    <property type="component" value="Unassembled WGS sequence"/>
</dbReference>
<accession>A0A6A5W8Q7</accession>
<reference evidence="1" key="1">
    <citation type="journal article" date="2020" name="Stud. Mycol.">
        <title>101 Dothideomycetes genomes: a test case for predicting lifestyles and emergence of pathogens.</title>
        <authorList>
            <person name="Haridas S."/>
            <person name="Albert R."/>
            <person name="Binder M."/>
            <person name="Bloem J."/>
            <person name="Labutti K."/>
            <person name="Salamov A."/>
            <person name="Andreopoulos B."/>
            <person name="Baker S."/>
            <person name="Barry K."/>
            <person name="Bills G."/>
            <person name="Bluhm B."/>
            <person name="Cannon C."/>
            <person name="Castanera R."/>
            <person name="Culley D."/>
            <person name="Daum C."/>
            <person name="Ezra D."/>
            <person name="Gonzalez J."/>
            <person name="Henrissat B."/>
            <person name="Kuo A."/>
            <person name="Liang C."/>
            <person name="Lipzen A."/>
            <person name="Lutzoni F."/>
            <person name="Magnuson J."/>
            <person name="Mondo S."/>
            <person name="Nolan M."/>
            <person name="Ohm R."/>
            <person name="Pangilinan J."/>
            <person name="Park H.-J."/>
            <person name="Ramirez L."/>
            <person name="Alfaro M."/>
            <person name="Sun H."/>
            <person name="Tritt A."/>
            <person name="Yoshinaga Y."/>
            <person name="Zwiers L.-H."/>
            <person name="Turgeon B."/>
            <person name="Goodwin S."/>
            <person name="Spatafora J."/>
            <person name="Crous P."/>
            <person name="Grigoriev I."/>
        </authorList>
    </citation>
    <scope>NUCLEOTIDE SEQUENCE</scope>
    <source>
        <strain evidence="1">CBS 123094</strain>
    </source>
</reference>
<dbReference type="AlphaFoldDB" id="A0A6A5W8Q7"/>
<protein>
    <submittedName>
        <fullName evidence="1">Uncharacterized protein</fullName>
    </submittedName>
</protein>
<organism evidence="1 2">
    <name type="scientific">Amniculicola lignicola CBS 123094</name>
    <dbReference type="NCBI Taxonomy" id="1392246"/>
    <lineage>
        <taxon>Eukaryota</taxon>
        <taxon>Fungi</taxon>
        <taxon>Dikarya</taxon>
        <taxon>Ascomycota</taxon>
        <taxon>Pezizomycotina</taxon>
        <taxon>Dothideomycetes</taxon>
        <taxon>Pleosporomycetidae</taxon>
        <taxon>Pleosporales</taxon>
        <taxon>Amniculicolaceae</taxon>
        <taxon>Amniculicola</taxon>
    </lineage>
</organism>
<evidence type="ECO:0000313" key="2">
    <source>
        <dbReference type="Proteomes" id="UP000799779"/>
    </source>
</evidence>
<dbReference type="EMBL" id="ML977617">
    <property type="protein sequence ID" value="KAF1997139.1"/>
    <property type="molecule type" value="Genomic_DNA"/>
</dbReference>
<dbReference type="OrthoDB" id="3684889at2759"/>
<name>A0A6A5W8Q7_9PLEO</name>